<dbReference type="OrthoDB" id="6132182at2759"/>
<keyword evidence="3" id="KW-0732">Signal</keyword>
<dbReference type="InterPro" id="IPR002227">
    <property type="entry name" value="Tyrosinase_Cu-bd"/>
</dbReference>
<organism evidence="5 6">
    <name type="scientific">Thanatephorus cucumeris (strain AG1-IB / isolate 7/3/14)</name>
    <name type="common">Lettuce bottom rot fungus</name>
    <name type="synonym">Rhizoctonia solani</name>
    <dbReference type="NCBI Taxonomy" id="1108050"/>
    <lineage>
        <taxon>Eukaryota</taxon>
        <taxon>Fungi</taxon>
        <taxon>Dikarya</taxon>
        <taxon>Basidiomycota</taxon>
        <taxon>Agaricomycotina</taxon>
        <taxon>Agaricomycetes</taxon>
        <taxon>Cantharellales</taxon>
        <taxon>Ceratobasidiaceae</taxon>
        <taxon>Rhizoctonia</taxon>
        <taxon>Rhizoctonia solani AG-1</taxon>
    </lineage>
</organism>
<keyword evidence="2" id="KW-0186">Copper</keyword>
<dbReference type="GO" id="GO:0016491">
    <property type="term" value="F:oxidoreductase activity"/>
    <property type="evidence" value="ECO:0007669"/>
    <property type="project" value="InterPro"/>
</dbReference>
<dbReference type="Pfam" id="PF00264">
    <property type="entry name" value="Tyrosinase"/>
    <property type="match status" value="1"/>
</dbReference>
<dbReference type="EMBL" id="LN679172">
    <property type="protein sequence ID" value="CEL62882.1"/>
    <property type="molecule type" value="Genomic_DNA"/>
</dbReference>
<dbReference type="InterPro" id="IPR008922">
    <property type="entry name" value="Di-copper_centre_dom_sf"/>
</dbReference>
<dbReference type="STRING" id="1108050.A0A0B7G340"/>
<evidence type="ECO:0000313" key="6">
    <source>
        <dbReference type="Proteomes" id="UP000059188"/>
    </source>
</evidence>
<dbReference type="InterPro" id="IPR050316">
    <property type="entry name" value="Tyrosinase/Hemocyanin"/>
</dbReference>
<feature type="domain" description="Tyrosinase copper-binding" evidence="4">
    <location>
        <begin position="74"/>
        <end position="258"/>
    </location>
</feature>
<name>A0A0B7G340_THACB</name>
<dbReference type="Gene3D" id="1.10.1280.10">
    <property type="entry name" value="Di-copper center containing domain from catechol oxidase"/>
    <property type="match status" value="1"/>
</dbReference>
<dbReference type="SUPFAM" id="SSF48056">
    <property type="entry name" value="Di-copper centre-containing domain"/>
    <property type="match status" value="1"/>
</dbReference>
<keyword evidence="6" id="KW-1185">Reference proteome</keyword>
<evidence type="ECO:0000256" key="2">
    <source>
        <dbReference type="ARBA" id="ARBA00023008"/>
    </source>
</evidence>
<dbReference type="GO" id="GO:0046872">
    <property type="term" value="F:metal ion binding"/>
    <property type="evidence" value="ECO:0007669"/>
    <property type="project" value="UniProtKB-KW"/>
</dbReference>
<evidence type="ECO:0000313" key="5">
    <source>
        <dbReference type="EMBL" id="CEL62882.1"/>
    </source>
</evidence>
<evidence type="ECO:0000256" key="3">
    <source>
        <dbReference type="SAM" id="SignalP"/>
    </source>
</evidence>
<dbReference type="PANTHER" id="PTHR11474:SF126">
    <property type="entry name" value="TYROSINASE-LIKE PROTEIN TYR-1-RELATED"/>
    <property type="match status" value="1"/>
</dbReference>
<dbReference type="PANTHER" id="PTHR11474">
    <property type="entry name" value="TYROSINASE FAMILY MEMBER"/>
    <property type="match status" value="1"/>
</dbReference>
<evidence type="ECO:0000259" key="4">
    <source>
        <dbReference type="Pfam" id="PF00264"/>
    </source>
</evidence>
<sequence>MFQTAQHSIFFWSGLLLVIPGALLAPTKRAECADPVIRREWNTLSQSQQASFHAAVKCLQNKTSVLDTNGVSKSLFDDYTYIHLQSEPIVHKVAAFYPWHRYFTVMREKHMSECGYTDPMPYWDWTRNANSVSEYRSAPIFDPSTGFGGPSTPEGNNTAVCVDNGPYSGMQVNVPEPHCLRRVFGVTSDMLGNFTSSMVQSIMEYPDFLRFWNNSELMPHDLVHGSIGGDLREGYSPNEPLFFLHHSQIDRLWTRWQGRNATRLSDYQGNTVQNTTELNASLQDTMKFLSLGEDRSVESLMDTRSNGLCYKYDDDE</sequence>
<proteinExistence type="predicted"/>
<dbReference type="Proteomes" id="UP000059188">
    <property type="component" value="Unassembled WGS sequence"/>
</dbReference>
<dbReference type="AlphaFoldDB" id="A0A0B7G340"/>
<reference evidence="5 6" key="1">
    <citation type="submission" date="2014-11" db="EMBL/GenBank/DDBJ databases">
        <authorList>
            <person name="Wibberg Daniel"/>
        </authorList>
    </citation>
    <scope>NUCLEOTIDE SEQUENCE [LARGE SCALE GENOMIC DNA]</scope>
    <source>
        <strain evidence="5">Rhizoctonia solani AG1-IB 7/3/14</strain>
    </source>
</reference>
<feature type="chain" id="PRO_5002116225" description="Tyrosinase copper-binding domain-containing protein" evidence="3">
    <location>
        <begin position="25"/>
        <end position="316"/>
    </location>
</feature>
<keyword evidence="1" id="KW-0479">Metal-binding</keyword>
<gene>
    <name evidence="5" type="ORF">RSOLAG1IB_10550</name>
</gene>
<protein>
    <recommendedName>
        <fullName evidence="4">Tyrosinase copper-binding domain-containing protein</fullName>
    </recommendedName>
</protein>
<dbReference type="PRINTS" id="PR00092">
    <property type="entry name" value="TYROSINASE"/>
</dbReference>
<evidence type="ECO:0000256" key="1">
    <source>
        <dbReference type="ARBA" id="ARBA00022723"/>
    </source>
</evidence>
<accession>A0A0B7G340</accession>
<feature type="signal peptide" evidence="3">
    <location>
        <begin position="1"/>
        <end position="24"/>
    </location>
</feature>